<dbReference type="SUPFAM" id="SSF46785">
    <property type="entry name" value="Winged helix' DNA-binding domain"/>
    <property type="match status" value="1"/>
</dbReference>
<dbReference type="EMBL" id="JABANE010000090">
    <property type="protein sequence ID" value="NME71224.1"/>
    <property type="molecule type" value="Genomic_DNA"/>
</dbReference>
<dbReference type="Pfam" id="PF01978">
    <property type="entry name" value="TrmB"/>
    <property type="match status" value="1"/>
</dbReference>
<evidence type="ECO:0000313" key="3">
    <source>
        <dbReference type="Proteomes" id="UP000576082"/>
    </source>
</evidence>
<reference evidence="2 3" key="1">
    <citation type="submission" date="2020-04" db="EMBL/GenBank/DDBJ databases">
        <title>Flammeovirga sp. SR4, a novel species isolated from seawater.</title>
        <authorList>
            <person name="Wang X."/>
        </authorList>
    </citation>
    <scope>NUCLEOTIDE SEQUENCE [LARGE SCALE GENOMIC DNA]</scope>
    <source>
        <strain evidence="2 3">ATCC 23126</strain>
    </source>
</reference>
<dbReference type="RefSeq" id="WP_169659445.1">
    <property type="nucleotide sequence ID" value="NZ_JABANE010000090.1"/>
</dbReference>
<organism evidence="2 3">
    <name type="scientific">Flammeovirga aprica JL-4</name>
    <dbReference type="NCBI Taxonomy" id="694437"/>
    <lineage>
        <taxon>Bacteria</taxon>
        <taxon>Pseudomonadati</taxon>
        <taxon>Bacteroidota</taxon>
        <taxon>Cytophagia</taxon>
        <taxon>Cytophagales</taxon>
        <taxon>Flammeovirgaceae</taxon>
        <taxon>Flammeovirga</taxon>
    </lineage>
</organism>
<sequence>MDSLLLNIGFSHQELKIYKLLLEKGELSVTEISRATSIPTSKLYAFMDALTDKGFCRLIKDRPKIYALNSPNSAFARVRDEYLQKEKALQKLSTELEDKFLQTQSNTATVFKTITSKKEILEEYYRLFRLAKKIGVGFSKAPYTVDINELENVNPSEEDSINSGVEFKGIYELPPGEDQASIKKLANYFKSKGEDVKMVESLPFKMLMVDFQYVLILLHGGAGMSLNMALSVDDKDFATSMYDLFNLYWEKADVV</sequence>
<keyword evidence="3" id="KW-1185">Reference proteome</keyword>
<dbReference type="PANTHER" id="PTHR34293:SF1">
    <property type="entry name" value="HTH-TYPE TRANSCRIPTIONAL REGULATOR TRMBL2"/>
    <property type="match status" value="1"/>
</dbReference>
<dbReference type="InterPro" id="IPR051797">
    <property type="entry name" value="TrmB-like"/>
</dbReference>
<proteinExistence type="predicted"/>
<protein>
    <submittedName>
        <fullName evidence="2">Winged helix-turn-helix transcriptional regulator</fullName>
    </submittedName>
</protein>
<dbReference type="PANTHER" id="PTHR34293">
    <property type="entry name" value="HTH-TYPE TRANSCRIPTIONAL REGULATOR TRMBL2"/>
    <property type="match status" value="1"/>
</dbReference>
<gene>
    <name evidence="2" type="ORF">HHU12_24885</name>
</gene>
<comment type="caution">
    <text evidence="2">The sequence shown here is derived from an EMBL/GenBank/DDBJ whole genome shotgun (WGS) entry which is preliminary data.</text>
</comment>
<evidence type="ECO:0000259" key="1">
    <source>
        <dbReference type="Pfam" id="PF01978"/>
    </source>
</evidence>
<dbReference type="InterPro" id="IPR036390">
    <property type="entry name" value="WH_DNA-bd_sf"/>
</dbReference>
<accession>A0A7X9RYW4</accession>
<feature type="domain" description="Transcription regulator TrmB N-terminal" evidence="1">
    <location>
        <begin position="7"/>
        <end position="71"/>
    </location>
</feature>
<name>A0A7X9RYW4_9BACT</name>
<dbReference type="InterPro" id="IPR036388">
    <property type="entry name" value="WH-like_DNA-bd_sf"/>
</dbReference>
<dbReference type="AlphaFoldDB" id="A0A7X9RYW4"/>
<dbReference type="InterPro" id="IPR002831">
    <property type="entry name" value="Tscrpt_reg_TrmB_N"/>
</dbReference>
<evidence type="ECO:0000313" key="2">
    <source>
        <dbReference type="EMBL" id="NME71224.1"/>
    </source>
</evidence>
<dbReference type="Gene3D" id="1.10.10.10">
    <property type="entry name" value="Winged helix-like DNA-binding domain superfamily/Winged helix DNA-binding domain"/>
    <property type="match status" value="1"/>
</dbReference>
<dbReference type="Proteomes" id="UP000576082">
    <property type="component" value="Unassembled WGS sequence"/>
</dbReference>